<comment type="subunit">
    <text evidence="2">Homotetramer.</text>
</comment>
<dbReference type="PANTHER" id="PTHR11066">
    <property type="entry name" value="ACYL-COA THIOESTERASE"/>
    <property type="match status" value="1"/>
</dbReference>
<dbReference type="EMBL" id="CAFAAB010000120">
    <property type="protein sequence ID" value="CAB4789053.1"/>
    <property type="molecule type" value="Genomic_DNA"/>
</dbReference>
<dbReference type="FunFam" id="2.40.160.210:FF:000001">
    <property type="entry name" value="Acyl-CoA thioesterase II"/>
    <property type="match status" value="1"/>
</dbReference>
<keyword evidence="3" id="KW-0378">Hydrolase</keyword>
<dbReference type="GO" id="GO:0009062">
    <property type="term" value="P:fatty acid catabolic process"/>
    <property type="evidence" value="ECO:0007669"/>
    <property type="project" value="TreeGrafter"/>
</dbReference>
<dbReference type="GO" id="GO:0047617">
    <property type="term" value="F:fatty acyl-CoA hydrolase activity"/>
    <property type="evidence" value="ECO:0007669"/>
    <property type="project" value="InterPro"/>
</dbReference>
<sequence length="287" mass="32576">MSESLDFLVHLLDLETIEVNIFRGTQPNEERQRVFGGQVAAQALMAAGRTVDQGRVHSLHSYFLRPGDPKVPILYEVDRIRDGKSFTTRRVVAIQHGRAIYNMQASFHTEEDGLDHQIAAPDVEQPETIPTLFERIKAASNGQDIDEWFKRQHPIDQRFIGELPWSPTRPREPTKQVWIKADGTLADDQLLHACVVTYASDMSLFDAILGPHDIRWDDGTFMGASLDHCMWFHRQVKADEWLLYDMDSPIAHGARGVARGFLFNRSGELCVSMVQEGLTRIVTPRQG</sequence>
<evidence type="ECO:0000256" key="1">
    <source>
        <dbReference type="ARBA" id="ARBA00006538"/>
    </source>
</evidence>
<dbReference type="SUPFAM" id="SSF54637">
    <property type="entry name" value="Thioesterase/thiol ester dehydrase-isomerase"/>
    <property type="match status" value="2"/>
</dbReference>
<dbReference type="CDD" id="cd03445">
    <property type="entry name" value="Thioesterase_II_repeat2"/>
    <property type="match status" value="1"/>
</dbReference>
<dbReference type="PANTHER" id="PTHR11066:SF34">
    <property type="entry name" value="ACYL-COENZYME A THIOESTERASE 8"/>
    <property type="match status" value="1"/>
</dbReference>
<feature type="domain" description="Acyl-CoA thioesterase-like N-terminal HotDog" evidence="6">
    <location>
        <begin position="33"/>
        <end position="108"/>
    </location>
</feature>
<dbReference type="Pfam" id="PF02551">
    <property type="entry name" value="Acyl_CoA_thio"/>
    <property type="match status" value="1"/>
</dbReference>
<feature type="domain" description="Acyl-CoA thioesterase 2 C-terminal" evidence="5">
    <location>
        <begin position="174"/>
        <end position="278"/>
    </location>
</feature>
<evidence type="ECO:0000313" key="7">
    <source>
        <dbReference type="EMBL" id="CAB4789053.1"/>
    </source>
</evidence>
<reference evidence="7" key="1">
    <citation type="submission" date="2020-05" db="EMBL/GenBank/DDBJ databases">
        <authorList>
            <person name="Chiriac C."/>
            <person name="Salcher M."/>
            <person name="Ghai R."/>
            <person name="Kavagutti S V."/>
        </authorList>
    </citation>
    <scope>NUCLEOTIDE SEQUENCE</scope>
</reference>
<name>A0A6J6X0P4_9ZZZZ</name>
<dbReference type="InterPro" id="IPR029069">
    <property type="entry name" value="HotDog_dom_sf"/>
</dbReference>
<evidence type="ECO:0000256" key="2">
    <source>
        <dbReference type="ARBA" id="ARBA00011881"/>
    </source>
</evidence>
<proteinExistence type="inferred from homology"/>
<dbReference type="Pfam" id="PF13622">
    <property type="entry name" value="4HBT_3"/>
    <property type="match status" value="1"/>
</dbReference>
<protein>
    <submittedName>
        <fullName evidence="7">Unannotated protein</fullName>
    </submittedName>
</protein>
<organism evidence="7">
    <name type="scientific">freshwater metagenome</name>
    <dbReference type="NCBI Taxonomy" id="449393"/>
    <lineage>
        <taxon>unclassified sequences</taxon>
        <taxon>metagenomes</taxon>
        <taxon>ecological metagenomes</taxon>
    </lineage>
</organism>
<evidence type="ECO:0000259" key="6">
    <source>
        <dbReference type="Pfam" id="PF13622"/>
    </source>
</evidence>
<dbReference type="InterPro" id="IPR042171">
    <property type="entry name" value="Acyl-CoA_hotdog"/>
</dbReference>
<gene>
    <name evidence="7" type="ORF">UFOPK2958_01025</name>
</gene>
<evidence type="ECO:0000256" key="4">
    <source>
        <dbReference type="ARBA" id="ARBA00023098"/>
    </source>
</evidence>
<keyword evidence="4" id="KW-0443">Lipid metabolism</keyword>
<dbReference type="CDD" id="cd03444">
    <property type="entry name" value="Thioesterase_II_repeat1"/>
    <property type="match status" value="1"/>
</dbReference>
<accession>A0A6J6X0P4</accession>
<dbReference type="GO" id="GO:0006637">
    <property type="term" value="P:acyl-CoA metabolic process"/>
    <property type="evidence" value="ECO:0007669"/>
    <property type="project" value="InterPro"/>
</dbReference>
<evidence type="ECO:0000259" key="5">
    <source>
        <dbReference type="Pfam" id="PF02551"/>
    </source>
</evidence>
<dbReference type="AlphaFoldDB" id="A0A6J6X0P4"/>
<evidence type="ECO:0000256" key="3">
    <source>
        <dbReference type="ARBA" id="ARBA00022801"/>
    </source>
</evidence>
<comment type="similarity">
    <text evidence="1">Belongs to the C/M/P thioester hydrolase family.</text>
</comment>
<dbReference type="InterPro" id="IPR049449">
    <property type="entry name" value="TesB_ACOT8-like_N"/>
</dbReference>
<dbReference type="InterPro" id="IPR003703">
    <property type="entry name" value="Acyl_CoA_thio"/>
</dbReference>
<dbReference type="Gene3D" id="2.40.160.210">
    <property type="entry name" value="Acyl-CoA thioesterase, double hotdog domain"/>
    <property type="match status" value="1"/>
</dbReference>
<dbReference type="InterPro" id="IPR025652">
    <property type="entry name" value="TesB_C"/>
</dbReference>